<sequence length="325" mass="37560">MNYKDTNSMNKMLVLLVMLGLVTGCAEISKEEAAIEAIELDMEVRRFDQLFAKSTIDGLDNLKGEFPYLFSKKYPDEYWAQRFKDTIQLEINEELAKAYPDFSQEEEGLENLFRHIVYYFPETTVPKVVTLASEVDYRNKVVLADSLLLIGLDTYLGTDHHFYIGIPKFQSKNFRKEQIAVDVAAAFANQKVSKPRTQDFLSEMIYEGKKLYLMKTLLGETPLQEVFGYTESELTFAQENEINIWEFFIKNELLYDTDKKLLSRFIDPAPFSKFYLSFDNETPGRIGRFIGYEIVASYMSKNDISLKGLLNQDATTIFANAKYKP</sequence>
<accession>A0ABV9L8B4</accession>
<reference evidence="2" key="1">
    <citation type="journal article" date="2019" name="Int. J. Syst. Evol. Microbiol.">
        <title>The Global Catalogue of Microorganisms (GCM) 10K type strain sequencing project: providing services to taxonomists for standard genome sequencing and annotation.</title>
        <authorList>
            <consortium name="The Broad Institute Genomics Platform"/>
            <consortium name="The Broad Institute Genome Sequencing Center for Infectious Disease"/>
            <person name="Wu L."/>
            <person name="Ma J."/>
        </authorList>
    </citation>
    <scope>NUCLEOTIDE SEQUENCE [LARGE SCALE GENOMIC DNA]</scope>
    <source>
        <strain evidence="2">CGMCC 4.7427</strain>
    </source>
</reference>
<dbReference type="Proteomes" id="UP001595878">
    <property type="component" value="Unassembled WGS sequence"/>
</dbReference>
<protein>
    <submittedName>
        <fullName evidence="1">Gliding motility lipoprotein GldB</fullName>
    </submittedName>
</protein>
<evidence type="ECO:0000313" key="2">
    <source>
        <dbReference type="Proteomes" id="UP001595878"/>
    </source>
</evidence>
<dbReference type="EMBL" id="JBHSHB010000012">
    <property type="protein sequence ID" value="MFC4690368.1"/>
    <property type="molecule type" value="Genomic_DNA"/>
</dbReference>
<evidence type="ECO:0000313" key="1">
    <source>
        <dbReference type="EMBL" id="MFC4690368.1"/>
    </source>
</evidence>
<keyword evidence="2" id="KW-1185">Reference proteome</keyword>
<dbReference type="Pfam" id="PF25594">
    <property type="entry name" value="GldB_lipo"/>
    <property type="match status" value="1"/>
</dbReference>
<dbReference type="PROSITE" id="PS51257">
    <property type="entry name" value="PROKAR_LIPOPROTEIN"/>
    <property type="match status" value="1"/>
</dbReference>
<organism evidence="1 2">
    <name type="scientific">Dokdonia genika</name>
    <dbReference type="NCBI Taxonomy" id="308113"/>
    <lineage>
        <taxon>Bacteria</taxon>
        <taxon>Pseudomonadati</taxon>
        <taxon>Bacteroidota</taxon>
        <taxon>Flavobacteriia</taxon>
        <taxon>Flavobacteriales</taxon>
        <taxon>Flavobacteriaceae</taxon>
        <taxon>Dokdonia</taxon>
    </lineage>
</organism>
<dbReference type="RefSeq" id="WP_380033464.1">
    <property type="nucleotide sequence ID" value="NZ_JBHSHB010000012.1"/>
</dbReference>
<dbReference type="NCBIfam" id="TIGR03514">
    <property type="entry name" value="GldB_lipo"/>
    <property type="match status" value="1"/>
</dbReference>
<dbReference type="InterPro" id="IPR019853">
    <property type="entry name" value="GldB-like"/>
</dbReference>
<proteinExistence type="predicted"/>
<keyword evidence="1" id="KW-0449">Lipoprotein</keyword>
<comment type="caution">
    <text evidence="1">The sequence shown here is derived from an EMBL/GenBank/DDBJ whole genome shotgun (WGS) entry which is preliminary data.</text>
</comment>
<name>A0ABV9L8B4_9FLAO</name>
<gene>
    <name evidence="1" type="primary">gldB</name>
    <name evidence="1" type="ORF">ACFO5T_08005</name>
</gene>